<dbReference type="SMART" id="SM00327">
    <property type="entry name" value="VWA"/>
    <property type="match status" value="1"/>
</dbReference>
<dbReference type="InterPro" id="IPR036465">
    <property type="entry name" value="vWFA_dom_sf"/>
</dbReference>
<dbReference type="Proteomes" id="UP000178606">
    <property type="component" value="Unassembled WGS sequence"/>
</dbReference>
<organism evidence="2 3">
    <name type="scientific">Handelsmanbacteria sp. (strain RIFCSPLOWO2_12_FULL_64_10)</name>
    <dbReference type="NCBI Taxonomy" id="1817868"/>
    <lineage>
        <taxon>Bacteria</taxon>
        <taxon>Candidatus Handelsmaniibacteriota</taxon>
    </lineage>
</organism>
<dbReference type="SUPFAM" id="SSF53300">
    <property type="entry name" value="vWA-like"/>
    <property type="match status" value="1"/>
</dbReference>
<evidence type="ECO:0000259" key="1">
    <source>
        <dbReference type="SMART" id="SM00327"/>
    </source>
</evidence>
<evidence type="ECO:0000313" key="3">
    <source>
        <dbReference type="Proteomes" id="UP000178606"/>
    </source>
</evidence>
<dbReference type="PANTHER" id="PTHR33608">
    <property type="entry name" value="BLL2464 PROTEIN"/>
    <property type="match status" value="1"/>
</dbReference>
<dbReference type="CDD" id="cd00198">
    <property type="entry name" value="vWFA"/>
    <property type="match status" value="1"/>
</dbReference>
<feature type="domain" description="VWFA" evidence="1">
    <location>
        <begin position="82"/>
        <end position="267"/>
    </location>
</feature>
<gene>
    <name evidence="2" type="ORF">A3F84_00485</name>
</gene>
<dbReference type="Gene3D" id="3.40.50.410">
    <property type="entry name" value="von Willebrand factor, type A domain"/>
    <property type="match status" value="1"/>
</dbReference>
<comment type="caution">
    <text evidence="2">The sequence shown here is derived from an EMBL/GenBank/DDBJ whole genome shotgun (WGS) entry which is preliminary data.</text>
</comment>
<dbReference type="InterPro" id="IPR002035">
    <property type="entry name" value="VWF_A"/>
</dbReference>
<dbReference type="PANTHER" id="PTHR33608:SF7">
    <property type="entry name" value="DUF58 DOMAIN-CONTAINING PROTEIN"/>
    <property type="match status" value="1"/>
</dbReference>
<proteinExistence type="predicted"/>
<dbReference type="Pfam" id="PF01882">
    <property type="entry name" value="DUF58"/>
    <property type="match status" value="1"/>
</dbReference>
<evidence type="ECO:0000313" key="2">
    <source>
        <dbReference type="EMBL" id="OGG44841.1"/>
    </source>
</evidence>
<dbReference type="EMBL" id="MFKF01000394">
    <property type="protein sequence ID" value="OGG44841.1"/>
    <property type="molecule type" value="Genomic_DNA"/>
</dbReference>
<name>A0A1F6C6T7_HANXR</name>
<dbReference type="AlphaFoldDB" id="A0A1F6C6T7"/>
<dbReference type="InterPro" id="IPR002881">
    <property type="entry name" value="DUF58"/>
</dbReference>
<sequence length="309" mass="35843">MPDYREFLRPDTVSRLSRLDIVARLVVEGFITGLHKSPYHGFSVEFAEYRPYMPGDPIRDVDWKAYGKTDRLYVKEHEEETNLKAYLLLDASGSMAYGSADLTKFRYACLIAAALSHLMLRQRDAVGLVLFDAGIRRYVPPRSATTHLHTLLREIQAAEAGADTDLSRTFHDMAERIRRRGLIVVISDFTPTEDCDTLSKRQDHVGRVLSGLKHFRHRKHEVIVFHLLDPKERDLTFDRETRFVGLERGAEVATEPWHIAEEYRRVMREELDRYRREGREGMIDYVPVDTAEPFDTVLFSYLAKRKKLG</sequence>
<accession>A0A1F6C6T7</accession>
<protein>
    <recommendedName>
        <fullName evidence="1">VWFA domain-containing protein</fullName>
    </recommendedName>
</protein>
<reference evidence="2 3" key="1">
    <citation type="journal article" date="2016" name="Nat. Commun.">
        <title>Thousands of microbial genomes shed light on interconnected biogeochemical processes in an aquifer system.</title>
        <authorList>
            <person name="Anantharaman K."/>
            <person name="Brown C.T."/>
            <person name="Hug L.A."/>
            <person name="Sharon I."/>
            <person name="Castelle C.J."/>
            <person name="Probst A.J."/>
            <person name="Thomas B.C."/>
            <person name="Singh A."/>
            <person name="Wilkins M.J."/>
            <person name="Karaoz U."/>
            <person name="Brodie E.L."/>
            <person name="Williams K.H."/>
            <person name="Hubbard S.S."/>
            <person name="Banfield J.F."/>
        </authorList>
    </citation>
    <scope>NUCLEOTIDE SEQUENCE [LARGE SCALE GENOMIC DNA]</scope>
    <source>
        <strain evidence="3">RIFCSPLOWO2_12_FULL_64_10</strain>
    </source>
</reference>